<gene>
    <name evidence="4" type="ORF">RIMI_LOCUS8352028</name>
</gene>
<evidence type="ECO:0000259" key="3">
    <source>
        <dbReference type="PROSITE" id="PS00214"/>
    </source>
</evidence>
<feature type="domain" description="Cytosolic fatty-acid binding proteins" evidence="3">
    <location>
        <begin position="5"/>
        <end position="22"/>
    </location>
</feature>
<dbReference type="Proteomes" id="UP001176940">
    <property type="component" value="Unassembled WGS sequence"/>
</dbReference>
<dbReference type="Pfam" id="PF14651">
    <property type="entry name" value="Lipocalin_7"/>
    <property type="match status" value="1"/>
</dbReference>
<name>A0ABN9LEK7_9NEOB</name>
<protein>
    <recommendedName>
        <fullName evidence="3">Cytosolic fatty-acid binding proteins domain-containing protein</fullName>
    </recommendedName>
</protein>
<dbReference type="EMBL" id="CAUEEQ010016512">
    <property type="protein sequence ID" value="CAJ0940193.1"/>
    <property type="molecule type" value="Genomic_DNA"/>
</dbReference>
<evidence type="ECO:0000313" key="5">
    <source>
        <dbReference type="Proteomes" id="UP001176940"/>
    </source>
</evidence>
<dbReference type="PANTHER" id="PTHR11955">
    <property type="entry name" value="FATTY ACID BINDING PROTEIN"/>
    <property type="match status" value="1"/>
</dbReference>
<dbReference type="PROSITE" id="PS00214">
    <property type="entry name" value="FABP"/>
    <property type="match status" value="1"/>
</dbReference>
<keyword evidence="5" id="KW-1185">Reference proteome</keyword>
<dbReference type="InterPro" id="IPR000463">
    <property type="entry name" value="Fatty_acid-bd"/>
</dbReference>
<evidence type="ECO:0000313" key="4">
    <source>
        <dbReference type="EMBL" id="CAJ0940193.1"/>
    </source>
</evidence>
<dbReference type="InterPro" id="IPR012674">
    <property type="entry name" value="Calycin"/>
</dbReference>
<dbReference type="SUPFAM" id="SSF50814">
    <property type="entry name" value="Lipocalins"/>
    <property type="match status" value="1"/>
</dbReference>
<feature type="region of interest" description="Disordered" evidence="2">
    <location>
        <begin position="133"/>
        <end position="161"/>
    </location>
</feature>
<comment type="similarity">
    <text evidence="1">Belongs to the calycin superfamily. Fatty-acid binding protein (FABP) family.</text>
</comment>
<proteinExistence type="inferred from homology"/>
<dbReference type="InterPro" id="IPR031259">
    <property type="entry name" value="ILBP"/>
</dbReference>
<dbReference type="PRINTS" id="PR00178">
    <property type="entry name" value="FATTYACIDBP"/>
</dbReference>
<sequence>MSFAGTYELQSHENFEVFMKAIGLPDELIQIGKDIKSVTKIEQNGDHFVVTVTTGPKVLRNEFDIGKESEIETLTEEKIKTTVNIVDGKLVVQLKSVKSVTELSGDILTNVMTLRDIVYKRVCLQENGAGKRGLRRRRFRQQESAPVQSAPSGAGRRSRKQRWNRESFIISSSSPYNIQENVNLTSFEDSTELVIKDAIGHSCVNPHDATN</sequence>
<reference evidence="4" key="1">
    <citation type="submission" date="2023-07" db="EMBL/GenBank/DDBJ databases">
        <authorList>
            <person name="Stuckert A."/>
        </authorList>
    </citation>
    <scope>NUCLEOTIDE SEQUENCE</scope>
</reference>
<dbReference type="Gene3D" id="2.40.128.20">
    <property type="match status" value="1"/>
</dbReference>
<organism evidence="4 5">
    <name type="scientific">Ranitomeya imitator</name>
    <name type="common">mimic poison frog</name>
    <dbReference type="NCBI Taxonomy" id="111125"/>
    <lineage>
        <taxon>Eukaryota</taxon>
        <taxon>Metazoa</taxon>
        <taxon>Chordata</taxon>
        <taxon>Craniata</taxon>
        <taxon>Vertebrata</taxon>
        <taxon>Euteleostomi</taxon>
        <taxon>Amphibia</taxon>
        <taxon>Batrachia</taxon>
        <taxon>Anura</taxon>
        <taxon>Neobatrachia</taxon>
        <taxon>Hyloidea</taxon>
        <taxon>Dendrobatidae</taxon>
        <taxon>Dendrobatinae</taxon>
        <taxon>Ranitomeya</taxon>
    </lineage>
</organism>
<evidence type="ECO:0000256" key="2">
    <source>
        <dbReference type="SAM" id="MobiDB-lite"/>
    </source>
</evidence>
<comment type="caution">
    <text evidence="4">The sequence shown here is derived from an EMBL/GenBank/DDBJ whole genome shotgun (WGS) entry which is preliminary data.</text>
</comment>
<feature type="compositionally biased region" description="Polar residues" evidence="2">
    <location>
        <begin position="142"/>
        <end position="151"/>
    </location>
</feature>
<accession>A0ABN9LEK7</accession>
<evidence type="ECO:0000256" key="1">
    <source>
        <dbReference type="ARBA" id="ARBA00008390"/>
    </source>
</evidence>